<comment type="function">
    <text evidence="9">Catalyzes the transfer of the phosphoribosyl group of 5-phosphorylribose-1-pyrophosphate (PRPP) to anthranilate to yield N-(5'-phosphoribosyl)-anthranilate (PRA).</text>
</comment>
<dbReference type="InterPro" id="IPR036320">
    <property type="entry name" value="Glycosyl_Trfase_fam3_N_dom_sf"/>
</dbReference>
<dbReference type="OrthoDB" id="9806430at2"/>
<evidence type="ECO:0000313" key="13">
    <source>
        <dbReference type="Proteomes" id="UP000317243"/>
    </source>
</evidence>
<dbReference type="Pfam" id="PF02885">
    <property type="entry name" value="Glycos_trans_3N"/>
    <property type="match status" value="1"/>
</dbReference>
<dbReference type="Gene3D" id="3.40.1030.10">
    <property type="entry name" value="Nucleoside phosphorylase/phosphoribosyltransferase catalytic domain"/>
    <property type="match status" value="1"/>
</dbReference>
<dbReference type="InterPro" id="IPR017459">
    <property type="entry name" value="Glycosyl_Trfase_fam3_N_dom"/>
</dbReference>
<feature type="binding site" evidence="9">
    <location>
        <position position="83"/>
    </location>
    <ligand>
        <name>anthranilate</name>
        <dbReference type="ChEBI" id="CHEBI:16567"/>
        <label>1</label>
    </ligand>
</feature>
<comment type="cofactor">
    <cofactor evidence="9">
        <name>Mg(2+)</name>
        <dbReference type="ChEBI" id="CHEBI:18420"/>
    </cofactor>
    <text evidence="9">Binds 2 magnesium ions per monomer.</text>
</comment>
<gene>
    <name evidence="9 12" type="primary">trpD</name>
    <name evidence="12" type="ORF">KOR42_38490</name>
</gene>
<sequence length="348" mass="36790">MHVSIRTVIEKILQNEEIQEESMQAAVGAIMDGECSPVDVSSFLTALAVDGETETEIAGAAAAMRKRSLKIQTSQTGLIDTCGTGGDKLHTFNISTATALVVAACGQPVAKHGNRSVSSSSGSADVLEALGVDIGLSAEMAGKCLDELGICFCYARLFHGAMKHVAPIRSELGIRTIFNLLGPLTNPASAEFQLLGANRDENAERIAQAASRLGTKKTFVVCGNDQLDEVSLWGKTRVWEVTGNNPPALMEWTAADFGLEECHPDELKVSSPGESADVIRSIISGQAGPARRMVVANTAAALLCSGRARSLTEGVRSAEEAIDRGEVRLLLNRLADWSQSHQDSVKGG</sequence>
<evidence type="ECO:0000313" key="12">
    <source>
        <dbReference type="EMBL" id="TWT49897.1"/>
    </source>
</evidence>
<dbReference type="HAMAP" id="MF_00211">
    <property type="entry name" value="TrpD"/>
    <property type="match status" value="1"/>
</dbReference>
<dbReference type="FunFam" id="3.40.1030.10:FF:000002">
    <property type="entry name" value="Anthranilate phosphoribosyltransferase"/>
    <property type="match status" value="1"/>
</dbReference>
<dbReference type="GO" id="GO:0000287">
    <property type="term" value="F:magnesium ion binding"/>
    <property type="evidence" value="ECO:0007669"/>
    <property type="project" value="UniProtKB-UniRule"/>
</dbReference>
<dbReference type="InterPro" id="IPR000312">
    <property type="entry name" value="Glycosyl_Trfase_fam3"/>
</dbReference>
<evidence type="ECO:0000259" key="10">
    <source>
        <dbReference type="Pfam" id="PF00591"/>
    </source>
</evidence>
<feature type="binding site" evidence="9">
    <location>
        <position position="228"/>
    </location>
    <ligand>
        <name>Mg(2+)</name>
        <dbReference type="ChEBI" id="CHEBI:18420"/>
        <label>2</label>
    </ligand>
</feature>
<feature type="binding site" evidence="9">
    <location>
        <position position="114"/>
    </location>
    <ligand>
        <name>anthranilate</name>
        <dbReference type="ChEBI" id="CHEBI:16567"/>
        <label>1</label>
    </ligand>
</feature>
<comment type="caution">
    <text evidence="12">The sequence shown here is derived from an EMBL/GenBank/DDBJ whole genome shotgun (WGS) entry which is preliminary data.</text>
</comment>
<comment type="similarity">
    <text evidence="9">Belongs to the anthranilate phosphoribosyltransferase family.</text>
</comment>
<comment type="similarity">
    <text evidence="8">In the C-terminal section; belongs to the anthranilate phosphoribosyltransferase family.</text>
</comment>
<evidence type="ECO:0000256" key="7">
    <source>
        <dbReference type="ARBA" id="ARBA00052328"/>
    </source>
</evidence>
<dbReference type="AlphaFoldDB" id="A0A5C5WH73"/>
<dbReference type="NCBIfam" id="TIGR01245">
    <property type="entry name" value="trpD"/>
    <property type="match status" value="1"/>
</dbReference>
<evidence type="ECO:0000256" key="8">
    <source>
        <dbReference type="ARBA" id="ARBA00061188"/>
    </source>
</evidence>
<dbReference type="Gene3D" id="1.20.970.10">
    <property type="entry name" value="Transferase, Pyrimidine Nucleoside Phosphorylase, Chain C"/>
    <property type="match status" value="1"/>
</dbReference>
<comment type="catalytic activity">
    <reaction evidence="7 9">
        <text>N-(5-phospho-beta-D-ribosyl)anthranilate + diphosphate = 5-phospho-alpha-D-ribose 1-diphosphate + anthranilate</text>
        <dbReference type="Rhea" id="RHEA:11768"/>
        <dbReference type="ChEBI" id="CHEBI:16567"/>
        <dbReference type="ChEBI" id="CHEBI:18277"/>
        <dbReference type="ChEBI" id="CHEBI:33019"/>
        <dbReference type="ChEBI" id="CHEBI:58017"/>
        <dbReference type="EC" id="2.4.2.18"/>
    </reaction>
</comment>
<dbReference type="SUPFAM" id="SSF52418">
    <property type="entry name" value="Nucleoside phosphorylase/phosphoribosyltransferase catalytic domain"/>
    <property type="match status" value="1"/>
</dbReference>
<feature type="binding site" evidence="9">
    <location>
        <position position="123"/>
    </location>
    <ligand>
        <name>5-phospho-alpha-D-ribose 1-diphosphate</name>
        <dbReference type="ChEBI" id="CHEBI:58017"/>
    </ligand>
</feature>
<keyword evidence="13" id="KW-1185">Reference proteome</keyword>
<evidence type="ECO:0000256" key="4">
    <source>
        <dbReference type="ARBA" id="ARBA00022679"/>
    </source>
</evidence>
<feature type="binding site" evidence="9">
    <location>
        <position position="229"/>
    </location>
    <ligand>
        <name>Mg(2+)</name>
        <dbReference type="ChEBI" id="CHEBI:18420"/>
        <label>2</label>
    </ligand>
</feature>
<evidence type="ECO:0000256" key="5">
    <source>
        <dbReference type="ARBA" id="ARBA00022822"/>
    </source>
</evidence>
<evidence type="ECO:0000256" key="9">
    <source>
        <dbReference type="HAMAP-Rule" id="MF_00211"/>
    </source>
</evidence>
<dbReference type="RefSeq" id="WP_146511272.1">
    <property type="nucleotide sequence ID" value="NZ_SIHI01000017.1"/>
</dbReference>
<dbReference type="EC" id="2.4.2.18" evidence="9"/>
<accession>A0A5C5WH73</accession>
<dbReference type="GO" id="GO:0004048">
    <property type="term" value="F:anthranilate phosphoribosyltransferase activity"/>
    <property type="evidence" value="ECO:0007669"/>
    <property type="project" value="UniProtKB-UniRule"/>
</dbReference>
<feature type="binding site" evidence="9">
    <location>
        <begin position="86"/>
        <end position="87"/>
    </location>
    <ligand>
        <name>5-phospho-alpha-D-ribose 1-diphosphate</name>
        <dbReference type="ChEBI" id="CHEBI:58017"/>
    </ligand>
</feature>
<comment type="pathway">
    <text evidence="1 9">Amino-acid biosynthesis; L-tryptophan biosynthesis; L-tryptophan from chorismate: step 2/5.</text>
</comment>
<dbReference type="InterPro" id="IPR035902">
    <property type="entry name" value="Nuc_phospho_transferase"/>
</dbReference>
<feature type="binding site" evidence="9">
    <location>
        <position position="169"/>
    </location>
    <ligand>
        <name>anthranilate</name>
        <dbReference type="ChEBI" id="CHEBI:16567"/>
        <label>2</label>
    </ligand>
</feature>
<organism evidence="12 13">
    <name type="scientific">Thalassoglobus neptunius</name>
    <dbReference type="NCBI Taxonomy" id="1938619"/>
    <lineage>
        <taxon>Bacteria</taxon>
        <taxon>Pseudomonadati</taxon>
        <taxon>Planctomycetota</taxon>
        <taxon>Planctomycetia</taxon>
        <taxon>Planctomycetales</taxon>
        <taxon>Planctomycetaceae</taxon>
        <taxon>Thalassoglobus</taxon>
    </lineage>
</organism>
<keyword evidence="6 9" id="KW-0057">Aromatic amino acid biosynthesis</keyword>
<name>A0A5C5WH73_9PLAN</name>
<comment type="subunit">
    <text evidence="9">Homodimer.</text>
</comment>
<feature type="binding site" evidence="9">
    <location>
        <position position="91"/>
    </location>
    <ligand>
        <name>5-phospho-alpha-D-ribose 1-diphosphate</name>
        <dbReference type="ChEBI" id="CHEBI:58017"/>
    </ligand>
</feature>
<keyword evidence="3 9" id="KW-0328">Glycosyltransferase</keyword>
<dbReference type="UniPathway" id="UPA00035">
    <property type="reaction ID" value="UER00041"/>
</dbReference>
<evidence type="ECO:0000256" key="3">
    <source>
        <dbReference type="ARBA" id="ARBA00022676"/>
    </source>
</evidence>
<feature type="domain" description="Glycosyl transferase family 3" evidence="10">
    <location>
        <begin position="77"/>
        <end position="326"/>
    </location>
</feature>
<feature type="binding site" evidence="9">
    <location>
        <position position="229"/>
    </location>
    <ligand>
        <name>Mg(2+)</name>
        <dbReference type="ChEBI" id="CHEBI:18420"/>
        <label>1</label>
    </ligand>
</feature>
<feature type="binding site" evidence="9">
    <location>
        <begin position="111"/>
        <end position="119"/>
    </location>
    <ligand>
        <name>5-phospho-alpha-D-ribose 1-diphosphate</name>
        <dbReference type="ChEBI" id="CHEBI:58017"/>
    </ligand>
</feature>
<dbReference type="PANTHER" id="PTHR43285:SF2">
    <property type="entry name" value="ANTHRANILATE PHOSPHORIBOSYLTRANSFERASE"/>
    <property type="match status" value="1"/>
</dbReference>
<evidence type="ECO:0000256" key="1">
    <source>
        <dbReference type="ARBA" id="ARBA00004907"/>
    </source>
</evidence>
<feature type="binding site" evidence="9">
    <location>
        <position position="95"/>
    </location>
    <ligand>
        <name>Mg(2+)</name>
        <dbReference type="ChEBI" id="CHEBI:18420"/>
        <label>1</label>
    </ligand>
</feature>
<dbReference type="Pfam" id="PF00591">
    <property type="entry name" value="Glycos_transf_3"/>
    <property type="match status" value="1"/>
</dbReference>
<keyword evidence="5 9" id="KW-0822">Tryptophan biosynthesis</keyword>
<comment type="caution">
    <text evidence="9">Lacks conserved residue(s) required for the propagation of feature annotation.</text>
</comment>
<dbReference type="PANTHER" id="PTHR43285">
    <property type="entry name" value="ANTHRANILATE PHOSPHORIBOSYLTRANSFERASE"/>
    <property type="match status" value="1"/>
</dbReference>
<dbReference type="GO" id="GO:0000162">
    <property type="term" value="P:L-tryptophan biosynthetic process"/>
    <property type="evidence" value="ECO:0007669"/>
    <property type="project" value="UniProtKB-UniRule"/>
</dbReference>
<evidence type="ECO:0000259" key="11">
    <source>
        <dbReference type="Pfam" id="PF02885"/>
    </source>
</evidence>
<protein>
    <recommendedName>
        <fullName evidence="9">Anthranilate phosphoribosyltransferase</fullName>
        <ecNumber evidence="9">2.4.2.18</ecNumber>
    </recommendedName>
</protein>
<keyword evidence="9" id="KW-0460">Magnesium</keyword>
<feature type="binding site" evidence="9">
    <location>
        <position position="83"/>
    </location>
    <ligand>
        <name>5-phospho-alpha-D-ribose 1-diphosphate</name>
        <dbReference type="ChEBI" id="CHEBI:58017"/>
    </ligand>
</feature>
<dbReference type="InterPro" id="IPR005940">
    <property type="entry name" value="Anthranilate_Pribosyl_Tfrase"/>
</dbReference>
<dbReference type="SUPFAM" id="SSF47648">
    <property type="entry name" value="Nucleoside phosphorylase/phosphoribosyltransferase N-terminal domain"/>
    <property type="match status" value="1"/>
</dbReference>
<evidence type="ECO:0000256" key="2">
    <source>
        <dbReference type="ARBA" id="ARBA00022605"/>
    </source>
</evidence>
<keyword evidence="9" id="KW-0479">Metal-binding</keyword>
<dbReference type="GO" id="GO:0005829">
    <property type="term" value="C:cytosol"/>
    <property type="evidence" value="ECO:0007669"/>
    <property type="project" value="TreeGrafter"/>
</dbReference>
<dbReference type="Proteomes" id="UP000317243">
    <property type="component" value="Unassembled WGS sequence"/>
</dbReference>
<reference evidence="12 13" key="1">
    <citation type="submission" date="2019-02" db="EMBL/GenBank/DDBJ databases">
        <title>Deep-cultivation of Planctomycetes and their phenomic and genomic characterization uncovers novel biology.</title>
        <authorList>
            <person name="Wiegand S."/>
            <person name="Jogler M."/>
            <person name="Boedeker C."/>
            <person name="Pinto D."/>
            <person name="Vollmers J."/>
            <person name="Rivas-Marin E."/>
            <person name="Kohn T."/>
            <person name="Peeters S.H."/>
            <person name="Heuer A."/>
            <person name="Rast P."/>
            <person name="Oberbeckmann S."/>
            <person name="Bunk B."/>
            <person name="Jeske O."/>
            <person name="Meyerdierks A."/>
            <person name="Storesund J.E."/>
            <person name="Kallscheuer N."/>
            <person name="Luecker S."/>
            <person name="Lage O.M."/>
            <person name="Pohl T."/>
            <person name="Merkel B.J."/>
            <person name="Hornburger P."/>
            <person name="Mueller R.-W."/>
            <person name="Bruemmer F."/>
            <person name="Labrenz M."/>
            <person name="Spormann A.M."/>
            <person name="Op Den Camp H."/>
            <person name="Overmann J."/>
            <person name="Amann R."/>
            <person name="Jetten M.S.M."/>
            <person name="Mascher T."/>
            <person name="Medema M.H."/>
            <person name="Devos D.P."/>
            <person name="Kaster A.-K."/>
            <person name="Ovreas L."/>
            <person name="Rohde M."/>
            <person name="Galperin M.Y."/>
            <person name="Jogler C."/>
        </authorList>
    </citation>
    <scope>NUCLEOTIDE SEQUENCE [LARGE SCALE GENOMIC DNA]</scope>
    <source>
        <strain evidence="12 13">KOR42</strain>
    </source>
</reference>
<keyword evidence="2 9" id="KW-0028">Amino-acid biosynthesis</keyword>
<dbReference type="EMBL" id="SIHI01000017">
    <property type="protein sequence ID" value="TWT49897.1"/>
    <property type="molecule type" value="Genomic_DNA"/>
</dbReference>
<evidence type="ECO:0000256" key="6">
    <source>
        <dbReference type="ARBA" id="ARBA00023141"/>
    </source>
</evidence>
<feature type="binding site" evidence="9">
    <location>
        <begin position="93"/>
        <end position="96"/>
    </location>
    <ligand>
        <name>5-phospho-alpha-D-ribose 1-diphosphate</name>
        <dbReference type="ChEBI" id="CHEBI:58017"/>
    </ligand>
</feature>
<feature type="domain" description="Glycosyl transferase family 3 N-terminal" evidence="11">
    <location>
        <begin position="7"/>
        <end position="67"/>
    </location>
</feature>
<proteinExistence type="inferred from homology"/>
<keyword evidence="4 9" id="KW-0808">Transferase</keyword>